<keyword evidence="3" id="KW-1185">Reference proteome</keyword>
<dbReference type="OrthoDB" id="3941138at2759"/>
<evidence type="ECO:0008006" key="4">
    <source>
        <dbReference type="Google" id="ProtNLM"/>
    </source>
</evidence>
<name>A0A2I2EY75_ASPCN</name>
<dbReference type="Proteomes" id="UP000234585">
    <property type="component" value="Unassembled WGS sequence"/>
</dbReference>
<organism evidence="2 3">
    <name type="scientific">Aspergillus candidus</name>
    <dbReference type="NCBI Taxonomy" id="41067"/>
    <lineage>
        <taxon>Eukaryota</taxon>
        <taxon>Fungi</taxon>
        <taxon>Dikarya</taxon>
        <taxon>Ascomycota</taxon>
        <taxon>Pezizomycotina</taxon>
        <taxon>Eurotiomycetes</taxon>
        <taxon>Eurotiomycetidae</taxon>
        <taxon>Eurotiales</taxon>
        <taxon>Aspergillaceae</taxon>
        <taxon>Aspergillus</taxon>
        <taxon>Aspergillus subgen. Circumdati</taxon>
    </lineage>
</organism>
<evidence type="ECO:0000256" key="1">
    <source>
        <dbReference type="SAM" id="MobiDB-lite"/>
    </source>
</evidence>
<accession>A0A2I2EY75</accession>
<evidence type="ECO:0000313" key="2">
    <source>
        <dbReference type="EMBL" id="PLB33328.1"/>
    </source>
</evidence>
<dbReference type="Gene3D" id="1.20.1740.10">
    <property type="entry name" value="Amino acid/polyamine transporter I"/>
    <property type="match status" value="1"/>
</dbReference>
<dbReference type="STRING" id="41067.A0A2I2EY75"/>
<dbReference type="RefSeq" id="XP_024667340.1">
    <property type="nucleotide sequence ID" value="XM_024817053.1"/>
</dbReference>
<proteinExistence type="predicted"/>
<feature type="region of interest" description="Disordered" evidence="1">
    <location>
        <begin position="45"/>
        <end position="66"/>
    </location>
</feature>
<dbReference type="EMBL" id="KZ559212">
    <property type="protein sequence ID" value="PLB33328.1"/>
    <property type="molecule type" value="Genomic_DNA"/>
</dbReference>
<reference evidence="2 3" key="1">
    <citation type="submission" date="2017-12" db="EMBL/GenBank/DDBJ databases">
        <authorList>
            <consortium name="DOE Joint Genome Institute"/>
            <person name="Haridas S."/>
            <person name="Kjaerbolling I."/>
            <person name="Vesth T.C."/>
            <person name="Frisvad J.C."/>
            <person name="Nybo J.L."/>
            <person name="Theobald S."/>
            <person name="Kuo A."/>
            <person name="Bowyer P."/>
            <person name="Matsuda Y."/>
            <person name="Mondo S."/>
            <person name="Lyhne E.K."/>
            <person name="Kogle M.E."/>
            <person name="Clum A."/>
            <person name="Lipzen A."/>
            <person name="Salamov A."/>
            <person name="Ngan C.Y."/>
            <person name="Daum C."/>
            <person name="Chiniquy J."/>
            <person name="Barry K."/>
            <person name="LaButti K."/>
            <person name="Simmons B.A."/>
            <person name="Magnuson J.K."/>
            <person name="Mortensen U.H."/>
            <person name="Larsen T.O."/>
            <person name="Grigoriev I.V."/>
            <person name="Baker S.E."/>
            <person name="Andersen M.R."/>
            <person name="Nordberg H.P."/>
            <person name="Cantor M.N."/>
            <person name="Hua S.X."/>
        </authorList>
    </citation>
    <scope>NUCLEOTIDE SEQUENCE [LARGE SCALE GENOMIC DNA]</scope>
    <source>
        <strain evidence="2 3">CBS 102.13</strain>
    </source>
</reference>
<dbReference type="AlphaFoldDB" id="A0A2I2EY75"/>
<dbReference type="PANTHER" id="PTHR43341">
    <property type="entry name" value="AMINO ACID PERMEASE"/>
    <property type="match status" value="1"/>
</dbReference>
<dbReference type="PANTHER" id="PTHR43341:SF15">
    <property type="entry name" value="GENERAL AMINO ACID PERMEASE AGP2"/>
    <property type="match status" value="1"/>
</dbReference>
<gene>
    <name evidence="2" type="ORF">BDW47DRAFT_130019</name>
</gene>
<dbReference type="GO" id="GO:0016020">
    <property type="term" value="C:membrane"/>
    <property type="evidence" value="ECO:0007669"/>
    <property type="project" value="TreeGrafter"/>
</dbReference>
<dbReference type="InterPro" id="IPR050524">
    <property type="entry name" value="APC_YAT"/>
</dbReference>
<dbReference type="GO" id="GO:0015171">
    <property type="term" value="F:amino acid transmembrane transporter activity"/>
    <property type="evidence" value="ECO:0007669"/>
    <property type="project" value="TreeGrafter"/>
</dbReference>
<sequence length="113" mass="11975">MANSAPDIEGSPQASLVTATHHGDFTPAVYRPGSKDEKSIGFTKQGAVVDDGEESIGEDPTKPVYDHTRRTLKPRHIQLIGIGGTVGTALYVQIGQTLLKGGPGSLFIAFSLW</sequence>
<protein>
    <recommendedName>
        <fullName evidence="4">Amino acid permease/ SLC12A domain-containing protein</fullName>
    </recommendedName>
</protein>
<evidence type="ECO:0000313" key="3">
    <source>
        <dbReference type="Proteomes" id="UP000234585"/>
    </source>
</evidence>
<dbReference type="GeneID" id="36524213"/>